<sequence length="1510" mass="162963">MPDPPPGRTRRFHAPVVAAYAGGRETTPILLQHLASLPPSSLGTTAEVIAPSAHCRPADVTWDARVRAGSRRRDPATAAWSTDAGAGSEVEAARPTKRLRTRSYRAVPVFDNDDGGFDDGRAPPRPSAARPKRDQLVSKEVMEALSSCLRRACGRPSATRVGRGKTAVSATLVGDPESRSRAIVLQLGTGKHDQAVLWCSNRGGVLCSCFTGTQNALFLSISSRSSVCKHSTALLSCLSTARIPLAEFWHRMHLPSAPKDFVCRRPHGSSSWVVLFRSVYSIVSFTAANVASCIAPSCRRFRARCGHVNLARPFNSKHRAVVPSCAKERAASTLKVSAAGDGGGMHGGLPDEDAGIEKEPGDTERGSEDAAEATVAARVRRNLLPCVGEVAAGELWARTADWKGMFATRCARGGVGRAEDLKRMSNLLHQCAKGGLIYENGMVHVEPYCGSCGCKREERHVVTKEPAVLYTHHPSAPSMRLLVGQWTCDCGRLVEYDGNADALFSLRRRDKTRRWVVFTRALLDKLYSFIISARSTYTAATRHLSADMLSFSMRRQDVVKVGTDMLRTFVIPPDAACCPLCGPHPDFIVIDGQALGCTDPDDVNPVRLEEEVPVLDIPASAFCVVQSPPLRAAIAKVLKASAPLTGPQTELLRSWHHKIAVNDRASVETAAARVFFHFFPFEDRSKLNGGGGTASSPPGASVTEPEGTSGVGKEAVGSSGLEAKLRTDGDGNLTLGGKGAPAKLPSDSWRERVGHCAPDFVTYAKKDDGAWLHVRPFLQAFLGETVSGMFHGHDENAARLLSNCLRLQAAGKWRDVSEAVDGIGFLTNFLGWFASVLDEEEPLRHAVGTVLLCAVDMEESVDKLFSAAADKKDTIDRGSVNAEYCRTWGGTPTPADYNRWRAGKVADGGVDMDDPFVSFETFPGLERVRPGIKDTEALKRRVGYKGKDRHAADVEGDGDACNKAFSIKCGLTQGVFNVVCPHVITLGFRCLFRAESVGEALSIVLERFPSLPKVIFYDVACKLDKNALRRVRPILRRHGVRCILDRPHSITHTCSPIYMPDESLGSTAGVATQAAEVSNSIAVANRTSLAYMTPKTYMAHKMVQVAMMNIRKLLRMASSNTKSENDHVALAPFYHSQIVRGCQRGSACSCQASIVDTGVRETEAALRDKVDGTRGTDDRLGAELQDVGAADGQAPVFVDEVVVDDATVGDSDGDAAALFHPTCSDEDVVLDGGRQVNLAPLSIVPLSDGHAAGLDALVNGRAPATVVRPRNKAKVRLTVADFRRFEAENWLNDSTMNSFVSLINKRAVQIAALRGVGVPATTHLPRTFMFNTFFFSRLRERAGCYDYAGVRRWGFRGGLDVGAVDRILIPVNVANLHWVLVLVDVQHRRLIFFDSLGGKAAPILGTVRKWLTDEVGARLGTDAVEAWDIASWDGVVDVGMPRQADRGSCGVFVLAAADRFALGAPLSFSQHDVPVLRQRMGVALFVDSLTAVDGCSLLPDAGEGDDAVDK</sequence>
<feature type="compositionally biased region" description="Basic and acidic residues" evidence="5">
    <location>
        <begin position="355"/>
        <end position="368"/>
    </location>
</feature>
<evidence type="ECO:0000256" key="4">
    <source>
        <dbReference type="ARBA" id="ARBA00022807"/>
    </source>
</evidence>
<accession>A0A1X6PCW9</accession>
<dbReference type="GO" id="GO:0016929">
    <property type="term" value="F:deSUMOylase activity"/>
    <property type="evidence" value="ECO:0007669"/>
    <property type="project" value="TreeGrafter"/>
</dbReference>
<keyword evidence="4" id="KW-0788">Thiol protease</keyword>
<keyword evidence="2" id="KW-0645">Protease</keyword>
<feature type="region of interest" description="Disordered" evidence="5">
    <location>
        <begin position="688"/>
        <end position="720"/>
    </location>
</feature>
<keyword evidence="3" id="KW-0378">Hydrolase</keyword>
<dbReference type="PANTHER" id="PTHR12606:SF1">
    <property type="entry name" value="UBIQUITIN-LIKE-SPECIFIC PROTEASE 1A"/>
    <property type="match status" value="1"/>
</dbReference>
<comment type="similarity">
    <text evidence="1">Belongs to the peptidase C48 family.</text>
</comment>
<dbReference type="Pfam" id="PF02902">
    <property type="entry name" value="Peptidase_C48"/>
    <property type="match status" value="1"/>
</dbReference>
<organism evidence="7 8">
    <name type="scientific">Porphyra umbilicalis</name>
    <name type="common">Purple laver</name>
    <name type="synonym">Red alga</name>
    <dbReference type="NCBI Taxonomy" id="2786"/>
    <lineage>
        <taxon>Eukaryota</taxon>
        <taxon>Rhodophyta</taxon>
        <taxon>Bangiophyceae</taxon>
        <taxon>Bangiales</taxon>
        <taxon>Bangiaceae</taxon>
        <taxon>Porphyra</taxon>
    </lineage>
</organism>
<dbReference type="PANTHER" id="PTHR12606">
    <property type="entry name" value="SENTRIN/SUMO-SPECIFIC PROTEASE"/>
    <property type="match status" value="1"/>
</dbReference>
<feature type="region of interest" description="Disordered" evidence="5">
    <location>
        <begin position="336"/>
        <end position="370"/>
    </location>
</feature>
<evidence type="ECO:0000256" key="1">
    <source>
        <dbReference type="ARBA" id="ARBA00005234"/>
    </source>
</evidence>
<reference evidence="7 8" key="1">
    <citation type="submission" date="2017-03" db="EMBL/GenBank/DDBJ databases">
        <title>WGS assembly of Porphyra umbilicalis.</title>
        <authorList>
            <person name="Brawley S.H."/>
            <person name="Blouin N.A."/>
            <person name="Ficko-Blean E."/>
            <person name="Wheeler G.L."/>
            <person name="Lohr M."/>
            <person name="Goodson H.V."/>
            <person name="Jenkins J.W."/>
            <person name="Blaby-Haas C.E."/>
            <person name="Helliwell K.E."/>
            <person name="Chan C."/>
            <person name="Marriage T."/>
            <person name="Bhattacharya D."/>
            <person name="Klein A.S."/>
            <person name="Badis Y."/>
            <person name="Brodie J."/>
            <person name="Cao Y."/>
            <person name="Collen J."/>
            <person name="Dittami S.M."/>
            <person name="Gachon C.M."/>
            <person name="Green B.R."/>
            <person name="Karpowicz S."/>
            <person name="Kim J.W."/>
            <person name="Kudahl U."/>
            <person name="Lin S."/>
            <person name="Michel G."/>
            <person name="Mittag M."/>
            <person name="Olson B.J."/>
            <person name="Pangilinan J."/>
            <person name="Peng Y."/>
            <person name="Qiu H."/>
            <person name="Shu S."/>
            <person name="Singer J.T."/>
            <person name="Smith A.G."/>
            <person name="Sprecher B.N."/>
            <person name="Wagner V."/>
            <person name="Wang W."/>
            <person name="Wang Z.-Y."/>
            <person name="Yan J."/>
            <person name="Yarish C."/>
            <person name="Zoeuner-Riek S."/>
            <person name="Zhuang Y."/>
            <person name="Zou Y."/>
            <person name="Lindquist E.A."/>
            <person name="Grimwood J."/>
            <person name="Barry K."/>
            <person name="Rokhsar D.S."/>
            <person name="Schmutz J."/>
            <person name="Stiller J.W."/>
            <person name="Grossman A.R."/>
            <person name="Prochnik S.E."/>
        </authorList>
    </citation>
    <scope>NUCLEOTIDE SEQUENCE [LARGE SCALE GENOMIC DNA]</scope>
    <source>
        <strain evidence="7">4086291</strain>
    </source>
</reference>
<evidence type="ECO:0000313" key="8">
    <source>
        <dbReference type="Proteomes" id="UP000218209"/>
    </source>
</evidence>
<dbReference type="PROSITE" id="PS50600">
    <property type="entry name" value="ULP_PROTEASE"/>
    <property type="match status" value="1"/>
</dbReference>
<protein>
    <recommendedName>
        <fullName evidence="6">Ubiquitin-like protease family profile domain-containing protein</fullName>
    </recommendedName>
</protein>
<dbReference type="Gene3D" id="3.40.395.10">
    <property type="entry name" value="Adenoviral Proteinase, Chain A"/>
    <property type="match status" value="1"/>
</dbReference>
<evidence type="ECO:0000256" key="2">
    <source>
        <dbReference type="ARBA" id="ARBA00022670"/>
    </source>
</evidence>
<dbReference type="EMBL" id="KV918811">
    <property type="protein sequence ID" value="OSX78493.1"/>
    <property type="molecule type" value="Genomic_DNA"/>
</dbReference>
<dbReference type="GO" id="GO:0005634">
    <property type="term" value="C:nucleus"/>
    <property type="evidence" value="ECO:0007669"/>
    <property type="project" value="TreeGrafter"/>
</dbReference>
<dbReference type="GO" id="GO:0006508">
    <property type="term" value="P:proteolysis"/>
    <property type="evidence" value="ECO:0007669"/>
    <property type="project" value="UniProtKB-KW"/>
</dbReference>
<dbReference type="Proteomes" id="UP000218209">
    <property type="component" value="Unassembled WGS sequence"/>
</dbReference>
<evidence type="ECO:0000313" key="7">
    <source>
        <dbReference type="EMBL" id="OSX78493.1"/>
    </source>
</evidence>
<evidence type="ECO:0000259" key="6">
    <source>
        <dbReference type="PROSITE" id="PS50600"/>
    </source>
</evidence>
<dbReference type="GO" id="GO:0016926">
    <property type="term" value="P:protein desumoylation"/>
    <property type="evidence" value="ECO:0007669"/>
    <property type="project" value="TreeGrafter"/>
</dbReference>
<evidence type="ECO:0000256" key="3">
    <source>
        <dbReference type="ARBA" id="ARBA00022801"/>
    </source>
</evidence>
<proteinExistence type="inferred from homology"/>
<dbReference type="InterPro" id="IPR038765">
    <property type="entry name" value="Papain-like_cys_pep_sf"/>
</dbReference>
<feature type="region of interest" description="Disordered" evidence="5">
    <location>
        <begin position="110"/>
        <end position="134"/>
    </location>
</feature>
<gene>
    <name evidence="7" type="ORF">BU14_0107s0002</name>
</gene>
<dbReference type="SUPFAM" id="SSF54001">
    <property type="entry name" value="Cysteine proteinases"/>
    <property type="match status" value="1"/>
</dbReference>
<name>A0A1X6PCW9_PORUM</name>
<dbReference type="InterPro" id="IPR003653">
    <property type="entry name" value="Peptidase_C48_C"/>
</dbReference>
<dbReference type="OrthoDB" id="442460at2759"/>
<keyword evidence="8" id="KW-1185">Reference proteome</keyword>
<evidence type="ECO:0000256" key="5">
    <source>
        <dbReference type="SAM" id="MobiDB-lite"/>
    </source>
</evidence>
<feature type="domain" description="Ubiquitin-like protease family profile" evidence="6">
    <location>
        <begin position="1275"/>
        <end position="1460"/>
    </location>
</feature>